<dbReference type="EMBL" id="WAGD01000022">
    <property type="protein sequence ID" value="KAB0881728.1"/>
    <property type="molecule type" value="Genomic_DNA"/>
</dbReference>
<name>A0A2T7AZ09_9ENTR</name>
<dbReference type="Proteomes" id="UP000244378">
    <property type="component" value="Unassembled WGS sequence"/>
</dbReference>
<organism evidence="2 3">
    <name type="scientific">Cronobacter muytjensii</name>
    <dbReference type="NCBI Taxonomy" id="413501"/>
    <lineage>
        <taxon>Bacteria</taxon>
        <taxon>Pseudomonadati</taxon>
        <taxon>Pseudomonadota</taxon>
        <taxon>Gammaproteobacteria</taxon>
        <taxon>Enterobacterales</taxon>
        <taxon>Enterobacteriaceae</taxon>
        <taxon>Cronobacter</taxon>
    </lineage>
</organism>
<evidence type="ECO:0000313" key="4">
    <source>
        <dbReference type="Proteomes" id="UP000469927"/>
    </source>
</evidence>
<evidence type="ECO:0000313" key="3">
    <source>
        <dbReference type="Proteomes" id="UP000244378"/>
    </source>
</evidence>
<keyword evidence="4" id="KW-1185">Reference proteome</keyword>
<proteinExistence type="predicted"/>
<sequence length="70" mass="7863">MLKLQRLPNILNFVFRFATFLKTARQKEAKFMPYSPGGVSGRGLQKSAAPDSIFMIAIILQSSFRQKSAI</sequence>
<reference evidence="2 3" key="1">
    <citation type="submission" date="2016-12" db="EMBL/GenBank/DDBJ databases">
        <title>Analysis of the Molecular Diversity Among Cronobacter Species Isolated from Filth Flies Using a Pan Genomic DNA Microarray.</title>
        <authorList>
            <person name="Pava-Ripoll M."/>
            <person name="Tall B."/>
            <person name="Farber J."/>
            <person name="Fanning S."/>
            <person name="Lehner A."/>
            <person name="Stephan R."/>
            <person name="Pagotto F."/>
            <person name="Iverson C."/>
            <person name="Ziobro G."/>
            <person name="Miller A."/>
            <person name="Pearson R."/>
            <person name="Yan Q."/>
            <person name="Kim M."/>
            <person name="Jeong S."/>
            <person name="Park J."/>
            <person name="Jun S."/>
            <person name="Choi H."/>
            <person name="Chung T."/>
            <person name="Yoo Y."/>
            <person name="Park E."/>
            <person name="Hwang S."/>
            <person name="Lee B."/>
            <person name="Sathyamoorthy V."/>
            <person name="Carter L."/>
            <person name="Mammel M."/>
            <person name="Jackson S."/>
            <person name="Kothary M."/>
            <person name="Patel I."/>
            <person name="Grim C."/>
            <person name="Gopinath G."/>
            <person name="Gangiredla J."/>
            <person name="Chase H."/>
        </authorList>
    </citation>
    <scope>NUCLEOTIDE SEQUENCE [LARGE SCALE GENOMIC DNA]</scope>
    <source>
        <strain evidence="2 3">MOD1-Md1s</strain>
    </source>
</reference>
<protein>
    <submittedName>
        <fullName evidence="2">Uncharacterized protein</fullName>
    </submittedName>
</protein>
<comment type="caution">
    <text evidence="2">The sequence shown here is derived from an EMBL/GenBank/DDBJ whole genome shotgun (WGS) entry which is preliminary data.</text>
</comment>
<accession>A0A2T7AZ09</accession>
<dbReference type="EMBL" id="MSAE01000002">
    <property type="protein sequence ID" value="PUX17958.1"/>
    <property type="molecule type" value="Genomic_DNA"/>
</dbReference>
<dbReference type="RefSeq" id="WP_075192169.1">
    <property type="nucleotide sequence ID" value="NZ_JADKNN010000014.1"/>
</dbReference>
<evidence type="ECO:0000313" key="2">
    <source>
        <dbReference type="EMBL" id="PUX17958.1"/>
    </source>
</evidence>
<dbReference type="AlphaFoldDB" id="A0A2T7AZ09"/>
<dbReference type="Proteomes" id="UP000469927">
    <property type="component" value="Unassembled WGS sequence"/>
</dbReference>
<gene>
    <name evidence="2" type="ORF">AUN14_01115</name>
    <name evidence="1" type="ORF">FZI19_09055</name>
</gene>
<reference evidence="1 4" key="2">
    <citation type="submission" date="2019-08" db="EMBL/GenBank/DDBJ databases">
        <title>Prevalence, distribution, and phylogeny of type two toxin-antitoxin genes possessed by Cronobacter species where C. sakazakii homologs follow sequence type lineages.</title>
        <authorList>
            <person name="Finkelstein S."/>
            <person name="Negrete F."/>
            <person name="Jang H."/>
            <person name="Gopinath G.R."/>
            <person name="Tall B.D."/>
        </authorList>
    </citation>
    <scope>NUCLEOTIDE SEQUENCE [LARGE SCALE GENOMIC DNA]</scope>
    <source>
        <strain evidence="1 4">MOD1_GK1257</strain>
    </source>
</reference>
<evidence type="ECO:0000313" key="1">
    <source>
        <dbReference type="EMBL" id="KAB0881728.1"/>
    </source>
</evidence>